<dbReference type="InterPro" id="IPR000330">
    <property type="entry name" value="SNF2_N"/>
</dbReference>
<dbReference type="SUPFAM" id="SSF53335">
    <property type="entry name" value="S-adenosyl-L-methionine-dependent methyltransferases"/>
    <property type="match status" value="1"/>
</dbReference>
<proteinExistence type="predicted"/>
<organism evidence="3 4">
    <name type="scientific">Christensenella tenuis</name>
    <dbReference type="NCBI Taxonomy" id="2763033"/>
    <lineage>
        <taxon>Bacteria</taxon>
        <taxon>Bacillati</taxon>
        <taxon>Bacillota</taxon>
        <taxon>Clostridia</taxon>
        <taxon>Christensenellales</taxon>
        <taxon>Christensenellaceae</taxon>
        <taxon>Christensenella</taxon>
    </lineage>
</organism>
<gene>
    <name evidence="3" type="ORF">H8S18_07460</name>
</gene>
<evidence type="ECO:0000259" key="2">
    <source>
        <dbReference type="SMART" id="SM00487"/>
    </source>
</evidence>
<dbReference type="InterPro" id="IPR014001">
    <property type="entry name" value="Helicase_ATP-bd"/>
</dbReference>
<evidence type="ECO:0000313" key="4">
    <source>
        <dbReference type="Proteomes" id="UP000606889"/>
    </source>
</evidence>
<feature type="domain" description="Helicase ATP-binding" evidence="2">
    <location>
        <begin position="896"/>
        <end position="1166"/>
    </location>
</feature>
<dbReference type="Pfam" id="PF00176">
    <property type="entry name" value="SNF2-rel_dom"/>
    <property type="match status" value="1"/>
</dbReference>
<dbReference type="Gene3D" id="3.40.50.150">
    <property type="entry name" value="Vaccinia Virus protein VP39"/>
    <property type="match status" value="1"/>
</dbReference>
<dbReference type="PANTHER" id="PTHR41313">
    <property type="entry name" value="ADENINE-SPECIFIC METHYLTRANSFERASE"/>
    <property type="match status" value="1"/>
</dbReference>
<dbReference type="SMART" id="SM00487">
    <property type="entry name" value="DEXDc"/>
    <property type="match status" value="1"/>
</dbReference>
<comment type="caution">
    <text evidence="3">The sequence shown here is derived from an EMBL/GenBank/DDBJ whole genome shotgun (WGS) entry which is preliminary data.</text>
</comment>
<dbReference type="PRINTS" id="PR00507">
    <property type="entry name" value="N12N6MTFRASE"/>
</dbReference>
<reference evidence="3 4" key="1">
    <citation type="submission" date="2020-08" db="EMBL/GenBank/DDBJ databases">
        <title>Genome public.</title>
        <authorList>
            <person name="Liu C."/>
            <person name="Sun Q."/>
        </authorList>
    </citation>
    <scope>NUCLEOTIDE SEQUENCE [LARGE SCALE GENOMIC DNA]</scope>
    <source>
        <strain evidence="3 4">NSJ-35</strain>
    </source>
</reference>
<evidence type="ECO:0000256" key="1">
    <source>
        <dbReference type="SAM" id="MobiDB-lite"/>
    </source>
</evidence>
<feature type="region of interest" description="Disordered" evidence="1">
    <location>
        <begin position="88"/>
        <end position="109"/>
    </location>
</feature>
<name>A0ABR7EEH3_9FIRM</name>
<dbReference type="EMBL" id="JACOON010000003">
    <property type="protein sequence ID" value="MBC5648172.1"/>
    <property type="molecule type" value="Genomic_DNA"/>
</dbReference>
<dbReference type="InterPro" id="IPR029063">
    <property type="entry name" value="SAM-dependent_MTases_sf"/>
</dbReference>
<protein>
    <recommendedName>
        <fullName evidence="2">Helicase ATP-binding domain-containing protein</fullName>
    </recommendedName>
</protein>
<dbReference type="Proteomes" id="UP000606889">
    <property type="component" value="Unassembled WGS sequence"/>
</dbReference>
<evidence type="ECO:0000313" key="3">
    <source>
        <dbReference type="EMBL" id="MBC5648172.1"/>
    </source>
</evidence>
<accession>A0ABR7EEH3</accession>
<feature type="compositionally biased region" description="Basic and acidic residues" evidence="1">
    <location>
        <begin position="88"/>
        <end position="102"/>
    </location>
</feature>
<dbReference type="SUPFAM" id="SSF52540">
    <property type="entry name" value="P-loop containing nucleoside triphosphate hydrolases"/>
    <property type="match status" value="2"/>
</dbReference>
<dbReference type="Gene3D" id="3.40.50.300">
    <property type="entry name" value="P-loop containing nucleotide triphosphate hydrolases"/>
    <property type="match status" value="2"/>
</dbReference>
<dbReference type="InterPro" id="IPR052933">
    <property type="entry name" value="DNA_Protect_Modify"/>
</dbReference>
<dbReference type="InterPro" id="IPR027417">
    <property type="entry name" value="P-loop_NTPase"/>
</dbReference>
<dbReference type="PANTHER" id="PTHR41313:SF1">
    <property type="entry name" value="DNA METHYLASE ADENINE-SPECIFIC DOMAIN-CONTAINING PROTEIN"/>
    <property type="match status" value="1"/>
</dbReference>
<keyword evidence="4" id="KW-1185">Reference proteome</keyword>
<sequence length="1450" mass="165862">MQDGRRYRVLEVQENYVTVSDTELPLFVRTLNREIFLAYIGRTDHADMPQVKEVQKNMPKKAAAEFNSVDTEISTSEQEPSVILDTLEQKADRTGEPERDSRNIQTSAEKLEKDNLSKISKANNAQPQNEQLLVQEKVDYRIADEHYGAAGVKTRFEKNMDAIRMLRRIEEEKRLATAEEQEILAGYTGWGALPQAFDEKNEKWSKEYERLTGELTPEEYRTARASVLNAYYTPPYVIRAVYQSLTNMGLEKGNVCDPACGIGNFFGAAPQSLEKVKFYGVELDSITARIAKQLYQKADIRQCGFEDTDFDDNFFDAFVGNVPFGEYKIADRRYDKYNFLIHDYFFARALDKVRPGGVVAMLTSKGTMDKANPNVRRYLAQRAELLGAIRLPNDAFKANAGTEVTADILFLQKRERPIDTEPDWIHLEQIEDGVPVNAYFANHPEMILGKMAFWGNMYGNESNTACLPIEGEDLAEQLDRAVKNIKGTILLPERPEQEEDKDTIPADPAVKNYCYTITDEGIYYRENSKMHRMHFSDNTEKRVRGLCQIRAIVRELIDAQMKDADDEAIHEAQRRLNAAYDSFVKKYGRINSKGNEIAFRGDADHPLLCSLEVLDEEDHFKEKAAFFTKRTIRPPKTVTTVDTAHEALIASVAEHGRVDFTYMQKIYGKEKEQILSELEGEVFLEPQSERWVTKEEYLSGNVRNKLEEAIEAAGRDKKYEKNVEALEAVQPEDISAEDIEVRIGSIWIPPSDYKEFLGEILELDEYTNNRISVQYSQTTSSWHIDYASWCVSILASEVYGTSRKNVYEIMEAALNLRMIEVRDKVEIDGKERYVLNAEDTITAQNKQIELQEKFREWIFADEKRRERLVRKYNDEMNNIVPRIYDGSFLRFHGMNPEIELRDYQKNAVARMLFGGNTLLGHTVGAGKTFQIITAVQERKHFGMCSKAMICVPNHLLMQWSADYLRLYPAANILVVTARDFEKQRRRKFCARIATGEYDAVIIGHSQLQKIPMSKEWEEQHIQEQIDEIMDGIEEIKTEKGENWTVKQMEGARKALEERQQRINTMPRDDVLDFEELGIDMLVVDESQEFKNLAFTTKIRNVAGIAQGSAKRASDLFMKCRYLDKITGGRGIIFATGTPVSNAISELFTLQRYLQFDLLKEKGLAHFDAWVSVYAETKTAMELAPSGRGFRLKTRLSTYFNLNELCNMFALVADIKTAADINIPVPKIHGGEPENIVIPPTPLGEEIIESLVERSERIRKKQVSAFEDNMLLVTNDGRKAALDVRCFNALLPDEGGNKVEACVEKIYEIWKQYASERAAQLVFCDLSTPKELRMEKNMKGEYEAVESPFNVYQDIKNKLVKKGIPENEIAFIHDAKTDLQKAKLFAKVRKGAVRVLIGSTFKMGAGMNVQDRLVALHHLDAPWRPSDVGRILRTFKIKKNVEVTDNGKIII</sequence>